<dbReference type="AlphaFoldDB" id="A0A0E0EAJ5"/>
<evidence type="ECO:0000256" key="1">
    <source>
        <dbReference type="SAM" id="MobiDB-lite"/>
    </source>
</evidence>
<feature type="compositionally biased region" description="Basic and acidic residues" evidence="1">
    <location>
        <begin position="91"/>
        <end position="108"/>
    </location>
</feature>
<accession>A0A0E0EAJ5</accession>
<dbReference type="Proteomes" id="UP000008021">
    <property type="component" value="Chromosome 7"/>
</dbReference>
<protein>
    <submittedName>
        <fullName evidence="2">Uncharacterized protein</fullName>
    </submittedName>
</protein>
<feature type="region of interest" description="Disordered" evidence="1">
    <location>
        <begin position="1"/>
        <end position="123"/>
    </location>
</feature>
<evidence type="ECO:0000313" key="2">
    <source>
        <dbReference type="EnsemblPlants" id="OMERI07G09710.1"/>
    </source>
</evidence>
<dbReference type="Gramene" id="OMERI07G09710.1">
    <property type="protein sequence ID" value="OMERI07G09710.1"/>
    <property type="gene ID" value="OMERI07G09710"/>
</dbReference>
<keyword evidence="3" id="KW-1185">Reference proteome</keyword>
<sequence>MASATPDRRTSAGQLPVLPTTGLPPHRTDAPPLADFNEPPSLRAGPGPLRSTTRQSRRQIWPKENPGLGGIASATWASPADKLPPQSSLETSHKEGEELRKGKGSDRQRGRRPTAASSLCTTI</sequence>
<reference evidence="2" key="1">
    <citation type="submission" date="2015-04" db="UniProtKB">
        <authorList>
            <consortium name="EnsemblPlants"/>
        </authorList>
    </citation>
    <scope>IDENTIFICATION</scope>
</reference>
<feature type="compositionally biased region" description="Basic and acidic residues" evidence="1">
    <location>
        <begin position="1"/>
        <end position="10"/>
    </location>
</feature>
<dbReference type="HOGENOM" id="CLU_147667_0_0_1"/>
<proteinExistence type="predicted"/>
<dbReference type="EnsemblPlants" id="OMERI07G09710.1">
    <property type="protein sequence ID" value="OMERI07G09710.1"/>
    <property type="gene ID" value="OMERI07G09710"/>
</dbReference>
<evidence type="ECO:0000313" key="3">
    <source>
        <dbReference type="Proteomes" id="UP000008021"/>
    </source>
</evidence>
<organism evidence="2">
    <name type="scientific">Oryza meridionalis</name>
    <dbReference type="NCBI Taxonomy" id="40149"/>
    <lineage>
        <taxon>Eukaryota</taxon>
        <taxon>Viridiplantae</taxon>
        <taxon>Streptophyta</taxon>
        <taxon>Embryophyta</taxon>
        <taxon>Tracheophyta</taxon>
        <taxon>Spermatophyta</taxon>
        <taxon>Magnoliopsida</taxon>
        <taxon>Liliopsida</taxon>
        <taxon>Poales</taxon>
        <taxon>Poaceae</taxon>
        <taxon>BOP clade</taxon>
        <taxon>Oryzoideae</taxon>
        <taxon>Oryzeae</taxon>
        <taxon>Oryzinae</taxon>
        <taxon>Oryza</taxon>
    </lineage>
</organism>
<reference evidence="2" key="2">
    <citation type="submission" date="2018-05" db="EMBL/GenBank/DDBJ databases">
        <title>OmerRS3 (Oryza meridionalis Reference Sequence Version 3).</title>
        <authorList>
            <person name="Zhang J."/>
            <person name="Kudrna D."/>
            <person name="Lee S."/>
            <person name="Talag J."/>
            <person name="Welchert J."/>
            <person name="Wing R.A."/>
        </authorList>
    </citation>
    <scope>NUCLEOTIDE SEQUENCE [LARGE SCALE GENOMIC DNA]</scope>
    <source>
        <strain evidence="2">cv. OR44</strain>
    </source>
</reference>
<name>A0A0E0EAJ5_9ORYZ</name>